<proteinExistence type="predicted"/>
<evidence type="ECO:0000256" key="1">
    <source>
        <dbReference type="SAM" id="Phobius"/>
    </source>
</evidence>
<protein>
    <submittedName>
        <fullName evidence="2">Uncharacterized protein</fullName>
    </submittedName>
</protein>
<keyword evidence="1" id="KW-0472">Membrane</keyword>
<reference evidence="2" key="1">
    <citation type="journal article" date="2020" name="Nature">
        <title>Giant virus diversity and host interactions through global metagenomics.</title>
        <authorList>
            <person name="Schulz F."/>
            <person name="Roux S."/>
            <person name="Paez-Espino D."/>
            <person name="Jungbluth S."/>
            <person name="Walsh D.A."/>
            <person name="Denef V.J."/>
            <person name="McMahon K.D."/>
            <person name="Konstantinidis K.T."/>
            <person name="Eloe-Fadrosh E.A."/>
            <person name="Kyrpides N.C."/>
            <person name="Woyke T."/>
        </authorList>
    </citation>
    <scope>NUCLEOTIDE SEQUENCE</scope>
    <source>
        <strain evidence="2">GVMAG-M-3300023184-105</strain>
    </source>
</reference>
<feature type="transmembrane region" description="Helical" evidence="1">
    <location>
        <begin position="39"/>
        <end position="64"/>
    </location>
</feature>
<keyword evidence="1" id="KW-0812">Transmembrane</keyword>
<organism evidence="2">
    <name type="scientific">viral metagenome</name>
    <dbReference type="NCBI Taxonomy" id="1070528"/>
    <lineage>
        <taxon>unclassified sequences</taxon>
        <taxon>metagenomes</taxon>
        <taxon>organismal metagenomes</taxon>
    </lineage>
</organism>
<keyword evidence="1" id="KW-1133">Transmembrane helix</keyword>
<dbReference type="AlphaFoldDB" id="A0A6C0HIU7"/>
<evidence type="ECO:0000313" key="2">
    <source>
        <dbReference type="EMBL" id="QHT80016.1"/>
    </source>
</evidence>
<name>A0A6C0HIU7_9ZZZZ</name>
<sequence>MYSSSNNSGKMDAPKLIEPGVKYHLYNSLSKCHDTRVGVYTWVFNIVIFVAFVSVTGAALYYCYTHRLSPEERYNKMMKDQAYILSKIRFYQNERMNMPLSSLTSLPVVKEKPFEHY</sequence>
<accession>A0A6C0HIU7</accession>
<dbReference type="EMBL" id="MN739958">
    <property type="protein sequence ID" value="QHT80016.1"/>
    <property type="molecule type" value="Genomic_DNA"/>
</dbReference>